<dbReference type="SMART" id="SM00256">
    <property type="entry name" value="FBOX"/>
    <property type="match status" value="1"/>
</dbReference>
<dbReference type="GO" id="GO:0031146">
    <property type="term" value="P:SCF-dependent proteasomal ubiquitin-dependent protein catabolic process"/>
    <property type="evidence" value="ECO:0007669"/>
    <property type="project" value="TreeGrafter"/>
</dbReference>
<evidence type="ECO:0000313" key="2">
    <source>
        <dbReference type="Proteomes" id="UP000095282"/>
    </source>
</evidence>
<proteinExistence type="predicted"/>
<dbReference type="WBParaSite" id="Csp11.Scaffold628.g7462.t1">
    <property type="protein sequence ID" value="Csp11.Scaffold628.g7462.t1"/>
    <property type="gene ID" value="Csp11.Scaffold628.g7462"/>
</dbReference>
<accession>A0A1I7TMR6</accession>
<dbReference type="AlphaFoldDB" id="A0A1I7TMR6"/>
<protein>
    <submittedName>
        <fullName evidence="3">F-box domain-containing protein</fullName>
    </submittedName>
</protein>
<dbReference type="InterPro" id="IPR001810">
    <property type="entry name" value="F-box_dom"/>
</dbReference>
<evidence type="ECO:0000313" key="3">
    <source>
        <dbReference type="WBParaSite" id="Csp11.Scaffold628.g7462.t1"/>
    </source>
</evidence>
<dbReference type="PANTHER" id="PTHR13318">
    <property type="entry name" value="PARTNER OF PAIRED, ISOFORM B-RELATED"/>
    <property type="match status" value="1"/>
</dbReference>
<dbReference type="FunFam" id="3.80.10.10:FF:001010">
    <property type="entry name" value="S-phase kinase-associated protein 2"/>
    <property type="match status" value="1"/>
</dbReference>
<dbReference type="eggNOG" id="KOG2120">
    <property type="taxonomic scope" value="Eukaryota"/>
</dbReference>
<reference evidence="3" key="1">
    <citation type="submission" date="2016-11" db="UniProtKB">
        <authorList>
            <consortium name="WormBaseParasite"/>
        </authorList>
    </citation>
    <scope>IDENTIFICATION</scope>
</reference>
<evidence type="ECO:0000259" key="1">
    <source>
        <dbReference type="PROSITE" id="PS50181"/>
    </source>
</evidence>
<keyword evidence="2" id="KW-1185">Reference proteome</keyword>
<sequence>MSRVIARHRSSLLEFDLCEDENDVESVSPGELVSIIPSYTHKTKSTRLSISRSSAKLRLINLNDNQNKDEHCLPIRRKNATVIENPFQKYKVPSEIIDAIFSNLRKRDLVAAMKVCRKFYEIGNASRRWQITDLMDRPVTELSLVTLMRRKIKVLRLAGAKPDMSVTINSRMFASCLLSSSRLEFLDLSRSNLSQHQLSIVLKPCQKLKCLSIEGNLLNDHVANCISSNKNLRELDISMTNGITVNGAKLIFENCKNLEQFNASWCGLSLPILDVILKNLTNKIQKLNLAGSVRNFGLNDEHIELLSTKAPGLVDIDLSDNTELGDAAVATIISRFPELVSLSLNRCYGMDPNIIVHLNHKPSLVYLNVHGCITEANTELFLQICNRLKINNHLFNFTAKPVSNNSPYIWGHNMRENY</sequence>
<dbReference type="InterPro" id="IPR036047">
    <property type="entry name" value="F-box-like_dom_sf"/>
</dbReference>
<dbReference type="SUPFAM" id="SSF52047">
    <property type="entry name" value="RNI-like"/>
    <property type="match status" value="1"/>
</dbReference>
<feature type="domain" description="F-box" evidence="1">
    <location>
        <begin position="86"/>
        <end position="132"/>
    </location>
</feature>
<dbReference type="SUPFAM" id="SSF81383">
    <property type="entry name" value="F-box domain"/>
    <property type="match status" value="1"/>
</dbReference>
<dbReference type="Pfam" id="PF12937">
    <property type="entry name" value="F-box-like"/>
    <property type="match status" value="1"/>
</dbReference>
<dbReference type="GO" id="GO:0019005">
    <property type="term" value="C:SCF ubiquitin ligase complex"/>
    <property type="evidence" value="ECO:0007669"/>
    <property type="project" value="TreeGrafter"/>
</dbReference>
<dbReference type="Proteomes" id="UP000095282">
    <property type="component" value="Unplaced"/>
</dbReference>
<dbReference type="PANTHER" id="PTHR13318:SF95">
    <property type="entry name" value="F-BOX PROTEIN YLR352W"/>
    <property type="match status" value="1"/>
</dbReference>
<organism evidence="2 3">
    <name type="scientific">Caenorhabditis tropicalis</name>
    <dbReference type="NCBI Taxonomy" id="1561998"/>
    <lineage>
        <taxon>Eukaryota</taxon>
        <taxon>Metazoa</taxon>
        <taxon>Ecdysozoa</taxon>
        <taxon>Nematoda</taxon>
        <taxon>Chromadorea</taxon>
        <taxon>Rhabditida</taxon>
        <taxon>Rhabditina</taxon>
        <taxon>Rhabditomorpha</taxon>
        <taxon>Rhabditoidea</taxon>
        <taxon>Rhabditidae</taxon>
        <taxon>Peloderinae</taxon>
        <taxon>Caenorhabditis</taxon>
    </lineage>
</organism>
<dbReference type="STRING" id="1561998.A0A1I7TMR6"/>
<dbReference type="Gene3D" id="3.80.10.10">
    <property type="entry name" value="Ribonuclease Inhibitor"/>
    <property type="match status" value="1"/>
</dbReference>
<name>A0A1I7TMR6_9PELO</name>
<dbReference type="PROSITE" id="PS50181">
    <property type="entry name" value="FBOX"/>
    <property type="match status" value="1"/>
</dbReference>
<dbReference type="InterPro" id="IPR032675">
    <property type="entry name" value="LRR_dom_sf"/>
</dbReference>